<gene>
    <name evidence="3" type="ORF">MYAM1_002346</name>
</gene>
<feature type="region of interest" description="Disordered" evidence="1">
    <location>
        <begin position="275"/>
        <end position="327"/>
    </location>
</feature>
<evidence type="ECO:0000313" key="4">
    <source>
        <dbReference type="Proteomes" id="UP001219567"/>
    </source>
</evidence>
<name>A0AAJ5YTQ3_9BASI</name>
<dbReference type="PROSITE" id="PS00463">
    <property type="entry name" value="ZN2_CY6_FUNGAL_1"/>
    <property type="match status" value="1"/>
</dbReference>
<dbReference type="AlphaFoldDB" id="A0AAJ5YTQ3"/>
<feature type="compositionally biased region" description="Basic and acidic residues" evidence="1">
    <location>
        <begin position="102"/>
        <end position="123"/>
    </location>
</feature>
<reference evidence="3 4" key="1">
    <citation type="submission" date="2023-03" db="EMBL/GenBank/DDBJ databases">
        <title>Mating type loci evolution in Malassezia.</title>
        <authorList>
            <person name="Coelho M.A."/>
        </authorList>
    </citation>
    <scope>NUCLEOTIDE SEQUENCE [LARGE SCALE GENOMIC DNA]</scope>
    <source>
        <strain evidence="3 4">CBS 9725</strain>
    </source>
</reference>
<dbReference type="InterPro" id="IPR036864">
    <property type="entry name" value="Zn2-C6_fun-type_DNA-bd_sf"/>
</dbReference>
<accession>A0AAJ5YTQ3</accession>
<feature type="domain" description="Zn(2)-C6 fungal-type" evidence="2">
    <location>
        <begin position="59"/>
        <end position="92"/>
    </location>
</feature>
<dbReference type="Proteomes" id="UP001219567">
    <property type="component" value="Chromosome 3"/>
</dbReference>
<evidence type="ECO:0000259" key="2">
    <source>
        <dbReference type="PROSITE" id="PS50048"/>
    </source>
</evidence>
<dbReference type="GO" id="GO:0000981">
    <property type="term" value="F:DNA-binding transcription factor activity, RNA polymerase II-specific"/>
    <property type="evidence" value="ECO:0007669"/>
    <property type="project" value="InterPro"/>
</dbReference>
<evidence type="ECO:0000313" key="3">
    <source>
        <dbReference type="EMBL" id="WFC99601.1"/>
    </source>
</evidence>
<feature type="compositionally biased region" description="Polar residues" evidence="1">
    <location>
        <begin position="144"/>
        <end position="153"/>
    </location>
</feature>
<feature type="compositionally biased region" description="Polar residues" evidence="1">
    <location>
        <begin position="275"/>
        <end position="286"/>
    </location>
</feature>
<proteinExistence type="predicted"/>
<feature type="compositionally biased region" description="Basic and acidic residues" evidence="1">
    <location>
        <begin position="288"/>
        <end position="298"/>
    </location>
</feature>
<feature type="compositionally biased region" description="Polar residues" evidence="1">
    <location>
        <begin position="15"/>
        <end position="27"/>
    </location>
</feature>
<evidence type="ECO:0000256" key="1">
    <source>
        <dbReference type="SAM" id="MobiDB-lite"/>
    </source>
</evidence>
<feature type="region of interest" description="Disordered" evidence="1">
    <location>
        <begin position="1"/>
        <end position="27"/>
    </location>
</feature>
<dbReference type="PROSITE" id="PS50048">
    <property type="entry name" value="ZN2_CY6_FUNGAL_2"/>
    <property type="match status" value="1"/>
</dbReference>
<dbReference type="GO" id="GO:0008270">
    <property type="term" value="F:zinc ion binding"/>
    <property type="evidence" value="ECO:0007669"/>
    <property type="project" value="InterPro"/>
</dbReference>
<protein>
    <recommendedName>
        <fullName evidence="2">Zn(2)-C6 fungal-type domain-containing protein</fullName>
    </recommendedName>
</protein>
<dbReference type="SMART" id="SM00066">
    <property type="entry name" value="GAL4"/>
    <property type="match status" value="1"/>
</dbReference>
<sequence length="327" mass="35923">MVSGMTENGWHPESEQSTVDSKSLQDTNGQFIGTQSAQYGDRRISAIEAVQRGAKLRVACEQCRTRKLRCSGISPDNTACTRCRQDRYDCFFATQSRIGRPRKTEEKSHTRPQSLDRDQERAQKVHRTTQFSNFPAIQPAPSPSLASNHCSSDPTPTARAMSCAGTPSLLGMQSAPSSLSDLSLAVFLESLYTLEIAPDDTISSEMGINLNQGQWNEAPKPSLNETMSPLALDNAKYAESALMDNNLVYSVPSDLSWWNLAWSLPKPVETSAMNNVVPQSDTSSSFEPPKEAKQDHSPRQLSSAEFSTSQTPANKSVSRTKKEVAIE</sequence>
<dbReference type="CDD" id="cd00067">
    <property type="entry name" value="GAL4"/>
    <property type="match status" value="1"/>
</dbReference>
<dbReference type="Gene3D" id="4.10.240.10">
    <property type="entry name" value="Zn(2)-C6 fungal-type DNA-binding domain"/>
    <property type="match status" value="1"/>
</dbReference>
<dbReference type="SUPFAM" id="SSF57701">
    <property type="entry name" value="Zn2/Cys6 DNA-binding domain"/>
    <property type="match status" value="1"/>
</dbReference>
<organism evidence="3 4">
    <name type="scientific">Malassezia yamatoensis</name>
    <dbReference type="NCBI Taxonomy" id="253288"/>
    <lineage>
        <taxon>Eukaryota</taxon>
        <taxon>Fungi</taxon>
        <taxon>Dikarya</taxon>
        <taxon>Basidiomycota</taxon>
        <taxon>Ustilaginomycotina</taxon>
        <taxon>Malasseziomycetes</taxon>
        <taxon>Malasseziales</taxon>
        <taxon>Malasseziaceae</taxon>
        <taxon>Malassezia</taxon>
    </lineage>
</organism>
<dbReference type="EMBL" id="CP119945">
    <property type="protein sequence ID" value="WFC99601.1"/>
    <property type="molecule type" value="Genomic_DNA"/>
</dbReference>
<dbReference type="Pfam" id="PF00172">
    <property type="entry name" value="Zn_clus"/>
    <property type="match status" value="1"/>
</dbReference>
<dbReference type="InterPro" id="IPR001138">
    <property type="entry name" value="Zn2Cys6_DnaBD"/>
</dbReference>
<feature type="region of interest" description="Disordered" evidence="1">
    <location>
        <begin position="100"/>
        <end position="123"/>
    </location>
</feature>
<feature type="compositionally biased region" description="Polar residues" evidence="1">
    <location>
        <begin position="299"/>
        <end position="317"/>
    </location>
</feature>
<feature type="region of interest" description="Disordered" evidence="1">
    <location>
        <begin position="134"/>
        <end position="153"/>
    </location>
</feature>
<keyword evidence="4" id="KW-1185">Reference proteome</keyword>